<name>A0A2M7PP00_9BACT</name>
<dbReference type="Proteomes" id="UP000230646">
    <property type="component" value="Unassembled WGS sequence"/>
</dbReference>
<dbReference type="AlphaFoldDB" id="A0A2M7PP00"/>
<evidence type="ECO:0000313" key="2">
    <source>
        <dbReference type="Proteomes" id="UP000230646"/>
    </source>
</evidence>
<evidence type="ECO:0008006" key="3">
    <source>
        <dbReference type="Google" id="ProtNLM"/>
    </source>
</evidence>
<comment type="caution">
    <text evidence="1">The sequence shown here is derived from an EMBL/GenBank/DDBJ whole genome shotgun (WGS) entry which is preliminary data.</text>
</comment>
<organism evidence="1 2">
    <name type="scientific">Candidatus Infernicultor aquiphilus</name>
    <dbReference type="NCBI Taxonomy" id="1805029"/>
    <lineage>
        <taxon>Bacteria</taxon>
        <taxon>Pseudomonadati</taxon>
        <taxon>Atribacterota</taxon>
        <taxon>Candidatus Phoenicimicrobiia</taxon>
        <taxon>Candidatus Pheonicimicrobiales</taxon>
        <taxon>Candidatus Phoenicimicrobiaceae</taxon>
        <taxon>Candidatus Infernicultor</taxon>
    </lineage>
</organism>
<proteinExistence type="predicted"/>
<reference evidence="1 2" key="1">
    <citation type="submission" date="2017-09" db="EMBL/GenBank/DDBJ databases">
        <title>Depth-based differentiation of microbial function through sediment-hosted aquifers and enrichment of novel symbionts in the deep terrestrial subsurface.</title>
        <authorList>
            <person name="Probst A.J."/>
            <person name="Ladd B."/>
            <person name="Jarett J.K."/>
            <person name="Geller-Mcgrath D.E."/>
            <person name="Sieber C.M."/>
            <person name="Emerson J.B."/>
            <person name="Anantharaman K."/>
            <person name="Thomas B.C."/>
            <person name="Malmstrom R."/>
            <person name="Stieglmeier M."/>
            <person name="Klingl A."/>
            <person name="Woyke T."/>
            <person name="Ryan C.M."/>
            <person name="Banfield J.F."/>
        </authorList>
    </citation>
    <scope>NUCLEOTIDE SEQUENCE [LARGE SCALE GENOMIC DNA]</scope>
    <source>
        <strain evidence="1">CG_4_10_14_3_um_filter_34_13</strain>
    </source>
</reference>
<accession>A0A2M7PP00</accession>
<dbReference type="RefSeq" id="WP_406607878.1">
    <property type="nucleotide sequence ID" value="NZ_PFKO01000263.1"/>
</dbReference>
<protein>
    <recommendedName>
        <fullName evidence="3">Head-tail adaptor protein</fullName>
    </recommendedName>
</protein>
<sequence length="102" mass="11846">MIETYLQTKATIYLQGVLDKWGRQSFSTGTEVDCRWQEINDLVKDEKGNNIIAKVKMFLESDISISNEDRVIKDGVNYRVISVSTKGFIEQNSHREVLLRYE</sequence>
<evidence type="ECO:0000313" key="1">
    <source>
        <dbReference type="EMBL" id="PIY32072.1"/>
    </source>
</evidence>
<dbReference type="EMBL" id="PFKO01000263">
    <property type="protein sequence ID" value="PIY32072.1"/>
    <property type="molecule type" value="Genomic_DNA"/>
</dbReference>
<gene>
    <name evidence="1" type="ORF">COZ07_06960</name>
</gene>